<dbReference type="Proteomes" id="UP001281761">
    <property type="component" value="Unassembled WGS sequence"/>
</dbReference>
<feature type="compositionally biased region" description="Basic and acidic residues" evidence="1">
    <location>
        <begin position="1"/>
        <end position="20"/>
    </location>
</feature>
<name>A0ABQ9WN67_9EUKA</name>
<accession>A0ABQ9WN67</accession>
<evidence type="ECO:0000313" key="3">
    <source>
        <dbReference type="Proteomes" id="UP001281761"/>
    </source>
</evidence>
<gene>
    <name evidence="2" type="ORF">BLNAU_25150</name>
</gene>
<evidence type="ECO:0000256" key="1">
    <source>
        <dbReference type="SAM" id="MobiDB-lite"/>
    </source>
</evidence>
<keyword evidence="3" id="KW-1185">Reference proteome</keyword>
<comment type="caution">
    <text evidence="2">The sequence shown here is derived from an EMBL/GenBank/DDBJ whole genome shotgun (WGS) entry which is preliminary data.</text>
</comment>
<dbReference type="EMBL" id="JARBJD010000793">
    <property type="protein sequence ID" value="KAK2939941.1"/>
    <property type="molecule type" value="Genomic_DNA"/>
</dbReference>
<proteinExistence type="predicted"/>
<reference evidence="2 3" key="1">
    <citation type="journal article" date="2022" name="bioRxiv">
        <title>Genomics of Preaxostyla Flagellates Illuminates Evolutionary Transitions and the Path Towards Mitochondrial Loss.</title>
        <authorList>
            <person name="Novak L.V.F."/>
            <person name="Treitli S.C."/>
            <person name="Pyrih J."/>
            <person name="Halakuc P."/>
            <person name="Pipaliya S.V."/>
            <person name="Vacek V."/>
            <person name="Brzon O."/>
            <person name="Soukal P."/>
            <person name="Eme L."/>
            <person name="Dacks J.B."/>
            <person name="Karnkowska A."/>
            <person name="Elias M."/>
            <person name="Hampl V."/>
        </authorList>
    </citation>
    <scope>NUCLEOTIDE SEQUENCE [LARGE SCALE GENOMIC DNA]</scope>
    <source>
        <strain evidence="2">NAU3</strain>
        <tissue evidence="2">Gut</tissue>
    </source>
</reference>
<protein>
    <submittedName>
        <fullName evidence="2">Uncharacterized protein</fullName>
    </submittedName>
</protein>
<organism evidence="2 3">
    <name type="scientific">Blattamonas nauphoetae</name>
    <dbReference type="NCBI Taxonomy" id="2049346"/>
    <lineage>
        <taxon>Eukaryota</taxon>
        <taxon>Metamonada</taxon>
        <taxon>Preaxostyla</taxon>
        <taxon>Oxymonadida</taxon>
        <taxon>Blattamonas</taxon>
    </lineage>
</organism>
<sequence length="67" mass="8251">MQQEKEQIQREKEEIQRENEQMQQEMEQMREENERLQLEELPYQSFLPILQLPLLEIVVSEVAHRSI</sequence>
<evidence type="ECO:0000313" key="2">
    <source>
        <dbReference type="EMBL" id="KAK2939941.1"/>
    </source>
</evidence>
<feature type="region of interest" description="Disordered" evidence="1">
    <location>
        <begin position="1"/>
        <end position="33"/>
    </location>
</feature>